<evidence type="ECO:0000256" key="11">
    <source>
        <dbReference type="ARBA" id="ARBA00023303"/>
    </source>
</evidence>
<gene>
    <name evidence="14" type="ORF">GA0116948_110147</name>
</gene>
<dbReference type="GO" id="GO:0015252">
    <property type="term" value="F:proton channel activity"/>
    <property type="evidence" value="ECO:0007669"/>
    <property type="project" value="InterPro"/>
</dbReference>
<comment type="subcellular location">
    <subcellularLocation>
        <location evidence="1">Membrane</location>
        <topology evidence="1">Multi-pass membrane protein</topology>
    </subcellularLocation>
</comment>
<evidence type="ECO:0000256" key="3">
    <source>
        <dbReference type="ARBA" id="ARBA00022448"/>
    </source>
</evidence>
<keyword evidence="3" id="KW-0813">Transport</keyword>
<evidence type="ECO:0000256" key="7">
    <source>
        <dbReference type="ARBA" id="ARBA00022958"/>
    </source>
</evidence>
<evidence type="ECO:0000256" key="8">
    <source>
        <dbReference type="ARBA" id="ARBA00022989"/>
    </source>
</evidence>
<name>A0A1C4EZW6_9BACT</name>
<feature type="transmembrane region" description="Helical" evidence="13">
    <location>
        <begin position="9"/>
        <end position="27"/>
    </location>
</feature>
<keyword evidence="6" id="KW-0631">Potassium channel</keyword>
<keyword evidence="7" id="KW-0630">Potassium</keyword>
<dbReference type="GO" id="GO:0005267">
    <property type="term" value="F:potassium channel activity"/>
    <property type="evidence" value="ECO:0007669"/>
    <property type="project" value="UniProtKB-KW"/>
</dbReference>
<dbReference type="PANTHER" id="PTHR31462">
    <property type="entry name" value="ENDOSOMAL/LYSOSOMAL POTASSIUM CHANNEL TMEM175"/>
    <property type="match status" value="1"/>
</dbReference>
<evidence type="ECO:0000313" key="14">
    <source>
        <dbReference type="EMBL" id="SCC48983.1"/>
    </source>
</evidence>
<reference evidence="14 15" key="1">
    <citation type="submission" date="2016-08" db="EMBL/GenBank/DDBJ databases">
        <authorList>
            <person name="Seilhamer J.J."/>
        </authorList>
    </citation>
    <scope>NUCLEOTIDE SEQUENCE [LARGE SCALE GENOMIC DNA]</scope>
    <source>
        <strain evidence="14 15">A37T2</strain>
    </source>
</reference>
<dbReference type="PANTHER" id="PTHR31462:SF5">
    <property type="entry name" value="ENDOSOMAL_LYSOSOMAL PROTON CHANNEL TMEM175"/>
    <property type="match status" value="1"/>
</dbReference>
<protein>
    <submittedName>
        <fullName evidence="14">Uncharacterized membrane protein</fullName>
    </submittedName>
</protein>
<keyword evidence="9" id="KW-0406">Ion transport</keyword>
<dbReference type="EMBL" id="FMAR01000010">
    <property type="protein sequence ID" value="SCC48983.1"/>
    <property type="molecule type" value="Genomic_DNA"/>
</dbReference>
<comment type="catalytic activity">
    <reaction evidence="12">
        <text>K(+)(in) = K(+)(out)</text>
        <dbReference type="Rhea" id="RHEA:29463"/>
        <dbReference type="ChEBI" id="CHEBI:29103"/>
    </reaction>
</comment>
<dbReference type="RefSeq" id="WP_089713512.1">
    <property type="nucleotide sequence ID" value="NZ_FMAR01000010.1"/>
</dbReference>
<dbReference type="Proteomes" id="UP000242818">
    <property type="component" value="Unassembled WGS sequence"/>
</dbReference>
<sequence>MNKTRLEAFSDGVFAIIITIMVLEIKVPHGANWSDLEPLFPVFLSYVISFIYVGIYWGNHHHLLHTVKNVSSGIIWANLHLLFWLSLLPVTTGWLGENHQAPNTIVAYSLNLMLCGAAYTILIAVIRSCTPFSPAMEAAIRANNRKSIISTIGYLVGIGLAYVSPLCSEIIIFLVATTWLVPDKHIERALHQQQE</sequence>
<dbReference type="InterPro" id="IPR010617">
    <property type="entry name" value="TMEM175-like"/>
</dbReference>
<evidence type="ECO:0000256" key="1">
    <source>
        <dbReference type="ARBA" id="ARBA00004141"/>
    </source>
</evidence>
<dbReference type="GO" id="GO:0016020">
    <property type="term" value="C:membrane"/>
    <property type="evidence" value="ECO:0007669"/>
    <property type="project" value="UniProtKB-SubCell"/>
</dbReference>
<comment type="similarity">
    <text evidence="2">Belongs to the TMEM175 family.</text>
</comment>
<dbReference type="OrthoDB" id="7626281at2"/>
<feature type="transmembrane region" description="Helical" evidence="13">
    <location>
        <begin position="39"/>
        <end position="58"/>
    </location>
</feature>
<feature type="transmembrane region" description="Helical" evidence="13">
    <location>
        <begin position="70"/>
        <end position="90"/>
    </location>
</feature>
<evidence type="ECO:0000256" key="9">
    <source>
        <dbReference type="ARBA" id="ARBA00023065"/>
    </source>
</evidence>
<feature type="transmembrane region" description="Helical" evidence="13">
    <location>
        <begin position="105"/>
        <end position="126"/>
    </location>
</feature>
<evidence type="ECO:0000256" key="2">
    <source>
        <dbReference type="ARBA" id="ARBA00006920"/>
    </source>
</evidence>
<keyword evidence="5 13" id="KW-0812">Transmembrane</keyword>
<keyword evidence="4" id="KW-0633">Potassium transport</keyword>
<keyword evidence="15" id="KW-1185">Reference proteome</keyword>
<feature type="transmembrane region" description="Helical" evidence="13">
    <location>
        <begin position="147"/>
        <end position="180"/>
    </location>
</feature>
<dbReference type="STRING" id="1335309.GA0116948_110147"/>
<proteinExistence type="inferred from homology"/>
<evidence type="ECO:0000256" key="13">
    <source>
        <dbReference type="SAM" id="Phobius"/>
    </source>
</evidence>
<evidence type="ECO:0000256" key="5">
    <source>
        <dbReference type="ARBA" id="ARBA00022692"/>
    </source>
</evidence>
<evidence type="ECO:0000256" key="6">
    <source>
        <dbReference type="ARBA" id="ARBA00022826"/>
    </source>
</evidence>
<keyword evidence="8 13" id="KW-1133">Transmembrane helix</keyword>
<keyword evidence="10 13" id="KW-0472">Membrane</keyword>
<accession>A0A1C4EZW6</accession>
<organism evidence="14 15">
    <name type="scientific">Chitinophaga costaii</name>
    <dbReference type="NCBI Taxonomy" id="1335309"/>
    <lineage>
        <taxon>Bacteria</taxon>
        <taxon>Pseudomonadati</taxon>
        <taxon>Bacteroidota</taxon>
        <taxon>Chitinophagia</taxon>
        <taxon>Chitinophagales</taxon>
        <taxon>Chitinophagaceae</taxon>
        <taxon>Chitinophaga</taxon>
    </lineage>
</organism>
<evidence type="ECO:0000256" key="10">
    <source>
        <dbReference type="ARBA" id="ARBA00023136"/>
    </source>
</evidence>
<evidence type="ECO:0000256" key="4">
    <source>
        <dbReference type="ARBA" id="ARBA00022538"/>
    </source>
</evidence>
<evidence type="ECO:0000256" key="12">
    <source>
        <dbReference type="ARBA" id="ARBA00034430"/>
    </source>
</evidence>
<evidence type="ECO:0000313" key="15">
    <source>
        <dbReference type="Proteomes" id="UP000242818"/>
    </source>
</evidence>
<keyword evidence="11" id="KW-0407">Ion channel</keyword>
<dbReference type="Pfam" id="PF06736">
    <property type="entry name" value="TMEM175"/>
    <property type="match status" value="1"/>
</dbReference>
<dbReference type="AlphaFoldDB" id="A0A1C4EZW6"/>